<dbReference type="EMBL" id="JAZDUA010001621">
    <property type="protein sequence ID" value="KAK7788241.1"/>
    <property type="molecule type" value="Genomic_DNA"/>
</dbReference>
<dbReference type="AlphaFoldDB" id="A0AAN9YXD9"/>
<feature type="compositionally biased region" description="Basic and acidic residues" evidence="1">
    <location>
        <begin position="1"/>
        <end position="12"/>
    </location>
</feature>
<name>A0AAN9YXD9_9ORTH</name>
<protein>
    <submittedName>
        <fullName evidence="2">Uncharacterized protein</fullName>
    </submittedName>
</protein>
<organism evidence="2 3">
    <name type="scientific">Gryllus longicercus</name>
    <dbReference type="NCBI Taxonomy" id="2509291"/>
    <lineage>
        <taxon>Eukaryota</taxon>
        <taxon>Metazoa</taxon>
        <taxon>Ecdysozoa</taxon>
        <taxon>Arthropoda</taxon>
        <taxon>Hexapoda</taxon>
        <taxon>Insecta</taxon>
        <taxon>Pterygota</taxon>
        <taxon>Neoptera</taxon>
        <taxon>Polyneoptera</taxon>
        <taxon>Orthoptera</taxon>
        <taxon>Ensifera</taxon>
        <taxon>Gryllidea</taxon>
        <taxon>Grylloidea</taxon>
        <taxon>Gryllidae</taxon>
        <taxon>Gryllinae</taxon>
        <taxon>Gryllus</taxon>
    </lineage>
</organism>
<comment type="caution">
    <text evidence="2">The sequence shown here is derived from an EMBL/GenBank/DDBJ whole genome shotgun (WGS) entry which is preliminary data.</text>
</comment>
<accession>A0AAN9YXD9</accession>
<keyword evidence="3" id="KW-1185">Reference proteome</keyword>
<feature type="region of interest" description="Disordered" evidence="1">
    <location>
        <begin position="1"/>
        <end position="34"/>
    </location>
</feature>
<reference evidence="2 3" key="1">
    <citation type="submission" date="2024-03" db="EMBL/GenBank/DDBJ databases">
        <title>The genome assembly and annotation of the cricket Gryllus longicercus Weissman &amp; Gray.</title>
        <authorList>
            <person name="Szrajer S."/>
            <person name="Gray D."/>
            <person name="Ylla G."/>
        </authorList>
    </citation>
    <scope>NUCLEOTIDE SEQUENCE [LARGE SCALE GENOMIC DNA]</scope>
    <source>
        <strain evidence="2">DAG 2021-001</strain>
        <tissue evidence="2">Whole body minus gut</tissue>
    </source>
</reference>
<evidence type="ECO:0000313" key="2">
    <source>
        <dbReference type="EMBL" id="KAK7788241.1"/>
    </source>
</evidence>
<evidence type="ECO:0000313" key="3">
    <source>
        <dbReference type="Proteomes" id="UP001378592"/>
    </source>
</evidence>
<sequence length="151" mass="16619">MKEEKEVSRERPNAAPTDPEGPADALIPTRPPERARAYDGDARGYRCSQGKCFRSTVSAPLAARDTSLFVERPVLYSECRARCVVATATAAVRWKPFPGRAPNLPVLLRCRESTRYRLGKRFRLGVSAVPYATRVSPAAFSIASTAVPLRL</sequence>
<dbReference type="Proteomes" id="UP001378592">
    <property type="component" value="Unassembled WGS sequence"/>
</dbReference>
<evidence type="ECO:0000256" key="1">
    <source>
        <dbReference type="SAM" id="MobiDB-lite"/>
    </source>
</evidence>
<gene>
    <name evidence="2" type="ORF">R5R35_001171</name>
</gene>
<proteinExistence type="predicted"/>